<keyword evidence="1" id="KW-0479">Metal-binding</keyword>
<dbReference type="PANTHER" id="PTHR42648:SF32">
    <property type="entry name" value="RIBONUCLEASE H-LIKE DOMAIN, GAG-PRE-INTEGRASE DOMAIN PROTEIN-RELATED"/>
    <property type="match status" value="1"/>
</dbReference>
<feature type="compositionally biased region" description="Low complexity" evidence="4">
    <location>
        <begin position="834"/>
        <end position="844"/>
    </location>
</feature>
<dbReference type="InterPro" id="IPR036397">
    <property type="entry name" value="RNaseH_sf"/>
</dbReference>
<dbReference type="InterPro" id="IPR057670">
    <property type="entry name" value="SH3_retrovirus"/>
</dbReference>
<dbReference type="EMBL" id="BKCJ010000632">
    <property type="protein sequence ID" value="GEU34916.1"/>
    <property type="molecule type" value="Genomic_DNA"/>
</dbReference>
<dbReference type="PANTHER" id="PTHR42648">
    <property type="entry name" value="TRANSPOSASE, PUTATIVE-RELATED"/>
    <property type="match status" value="1"/>
</dbReference>
<organism evidence="6">
    <name type="scientific">Tanacetum cinerariifolium</name>
    <name type="common">Dalmatian daisy</name>
    <name type="synonym">Chrysanthemum cinerariifolium</name>
    <dbReference type="NCBI Taxonomy" id="118510"/>
    <lineage>
        <taxon>Eukaryota</taxon>
        <taxon>Viridiplantae</taxon>
        <taxon>Streptophyta</taxon>
        <taxon>Embryophyta</taxon>
        <taxon>Tracheophyta</taxon>
        <taxon>Spermatophyta</taxon>
        <taxon>Magnoliopsida</taxon>
        <taxon>eudicotyledons</taxon>
        <taxon>Gunneridae</taxon>
        <taxon>Pentapetalae</taxon>
        <taxon>asterids</taxon>
        <taxon>campanulids</taxon>
        <taxon>Asterales</taxon>
        <taxon>Asteraceae</taxon>
        <taxon>Asteroideae</taxon>
        <taxon>Anthemideae</taxon>
        <taxon>Anthemidinae</taxon>
        <taxon>Tanacetum</taxon>
    </lineage>
</organism>
<dbReference type="InterPro" id="IPR039537">
    <property type="entry name" value="Retrotran_Ty1/copia-like"/>
</dbReference>
<evidence type="ECO:0000313" key="6">
    <source>
        <dbReference type="EMBL" id="GEU34916.1"/>
    </source>
</evidence>
<evidence type="ECO:0000256" key="2">
    <source>
        <dbReference type="ARBA" id="ARBA00022801"/>
    </source>
</evidence>
<sequence length="864" mass="98890">MPPTPDLSYTGLDEFVNKTVAKNTKSSKEETKVVRKNDDAPIIEEWVSDDEEKNVTQPKIERKQLGPTLLRKKNPVDHKVNVIRYDNGTEFKNREMNWFCEMKGILRQFNVAITPQQNRVAEKRNMTLIEAARTMLTDSKLPTTFWAEAVNTAYYVQNRVLVFKPHKKTPYELFHSGTPSLSFMRPFGCLVSILNTIDHLGKFEGKADEGFFVGYSLNSKTFRVFNSRTKIVEENLHIRFSENIPNVVGSRPDWLFDIDALTRTMNYEPIVAGTQSNDYADGCQSALLYGKIKKEVYVCQPRGFNDPDFPDKVYKFEKALYGLHQAPKSWYETLSTYLLDNWFHKGKIDKALFIRRHKGDILLIQVYVDDIIFGSTKKELFIAFEKMMHEKFQMSSMGELTFFLRLQVKQKQDEIFISQDKYVTKILKKYGFTEVKNASTSMETQKPLLKDEDGEKVDVHMYSSGLLLRQEPSMGKHKYMPSSGLLLRQEPSMGKHKYMPRKAKKKDTQVLQLSGPTESVVDEAVYKELDDSLVRAATTASSLEAEQDSGGGPRCQEAIGNTIAQTSVLDLENTKTTQALEIDNLKRRVKKLEKKQRSRNHKLKRLYKVSLSARVESSDDNEDLGEDASKQGRISDINADQGITLVSAHGDAEMFDADKDLHGEEVFVAKQDENVVEKEVDVAQVQVSTAATTPTILIDEVTLDQALAELIHTKPKDKAKRIVFHEPEESTTTTTATISKPKSQDKGKTIIIEEPIKLKNKDKLMLDEEVALKLQAELQAEFDNEQRLASEKAQQEEEVNSSLIEECNDIQEKFDVDYLLAQRLKSRRRKEEQTTNTSSTKKNNMYLPQEYRRKEAQGFKEQVF</sequence>
<comment type="caution">
    <text evidence="6">The sequence shown here is derived from an EMBL/GenBank/DDBJ whole genome shotgun (WGS) entry which is preliminary data.</text>
</comment>
<dbReference type="SUPFAM" id="SSF53098">
    <property type="entry name" value="Ribonuclease H-like"/>
    <property type="match status" value="1"/>
</dbReference>
<feature type="coiled-coil region" evidence="3">
    <location>
        <begin position="575"/>
        <end position="602"/>
    </location>
</feature>
<evidence type="ECO:0000256" key="3">
    <source>
        <dbReference type="SAM" id="Coils"/>
    </source>
</evidence>
<proteinExistence type="predicted"/>
<dbReference type="InterPro" id="IPR012337">
    <property type="entry name" value="RNaseH-like_sf"/>
</dbReference>
<dbReference type="InterPro" id="IPR013103">
    <property type="entry name" value="RVT_2"/>
</dbReference>
<evidence type="ECO:0000259" key="5">
    <source>
        <dbReference type="PROSITE" id="PS50994"/>
    </source>
</evidence>
<dbReference type="AlphaFoldDB" id="A0A6L2JDF6"/>
<gene>
    <name evidence="6" type="ORF">Tci_006894</name>
</gene>
<dbReference type="PROSITE" id="PS50994">
    <property type="entry name" value="INTEGRASE"/>
    <property type="match status" value="1"/>
</dbReference>
<dbReference type="Pfam" id="PF25597">
    <property type="entry name" value="SH3_retrovirus"/>
    <property type="match status" value="1"/>
</dbReference>
<name>A0A6L2JDF6_TANCI</name>
<protein>
    <submittedName>
        <fullName evidence="6">Ribonuclease H-like domain-containing protein</fullName>
    </submittedName>
</protein>
<dbReference type="InterPro" id="IPR001584">
    <property type="entry name" value="Integrase_cat-core"/>
</dbReference>
<dbReference type="GO" id="GO:0046872">
    <property type="term" value="F:metal ion binding"/>
    <property type="evidence" value="ECO:0007669"/>
    <property type="project" value="UniProtKB-KW"/>
</dbReference>
<dbReference type="GO" id="GO:0003676">
    <property type="term" value="F:nucleic acid binding"/>
    <property type="evidence" value="ECO:0007669"/>
    <property type="project" value="InterPro"/>
</dbReference>
<keyword evidence="2" id="KW-0378">Hydrolase</keyword>
<dbReference type="Gene3D" id="3.30.420.10">
    <property type="entry name" value="Ribonuclease H-like superfamily/Ribonuclease H"/>
    <property type="match status" value="1"/>
</dbReference>
<feature type="domain" description="Integrase catalytic" evidence="5">
    <location>
        <begin position="1"/>
        <end position="178"/>
    </location>
</feature>
<keyword evidence="3" id="KW-0175">Coiled coil</keyword>
<evidence type="ECO:0000256" key="1">
    <source>
        <dbReference type="ARBA" id="ARBA00022723"/>
    </source>
</evidence>
<dbReference type="GO" id="GO:0016787">
    <property type="term" value="F:hydrolase activity"/>
    <property type="evidence" value="ECO:0007669"/>
    <property type="project" value="UniProtKB-KW"/>
</dbReference>
<accession>A0A6L2JDF6</accession>
<feature type="region of interest" description="Disordered" evidence="4">
    <location>
        <begin position="826"/>
        <end position="864"/>
    </location>
</feature>
<reference evidence="6" key="1">
    <citation type="journal article" date="2019" name="Sci. Rep.">
        <title>Draft genome of Tanacetum cinerariifolium, the natural source of mosquito coil.</title>
        <authorList>
            <person name="Yamashiro T."/>
            <person name="Shiraishi A."/>
            <person name="Satake H."/>
            <person name="Nakayama K."/>
        </authorList>
    </citation>
    <scope>NUCLEOTIDE SEQUENCE</scope>
</reference>
<evidence type="ECO:0000256" key="4">
    <source>
        <dbReference type="SAM" id="MobiDB-lite"/>
    </source>
</evidence>
<dbReference type="Pfam" id="PF07727">
    <property type="entry name" value="RVT_2"/>
    <property type="match status" value="1"/>
</dbReference>
<feature type="compositionally biased region" description="Basic and acidic residues" evidence="4">
    <location>
        <begin position="850"/>
        <end position="864"/>
    </location>
</feature>
<dbReference type="GO" id="GO:0015074">
    <property type="term" value="P:DNA integration"/>
    <property type="evidence" value="ECO:0007669"/>
    <property type="project" value="InterPro"/>
</dbReference>